<sequence>MKKIIFSLIFLSPTVLVCFAQNKTDTLWATPIYNLYDTTIIMITDTIEKSVQQEPTIGEKEWKELITIVQGINNKVDELGKLKENNKDSIPQTPEKYQNKRTIEDYYFDNKESGIAGNYIVPVNFGSGVIYGSPQHIYCLAVGYIPSFIYPNGTACGFFQNLPTFSGCEYLSSGFLGTAGLNVRVMIGANNYCYPSLRHYGNIPGYLYSGWGYVPASMPQIHYINSGCNNYYNNATYSNAVYYNNAAYSNAVYYNNAAYSNAANYRRNYYGGCRKF</sequence>
<comment type="caution">
    <text evidence="2">The sequence shown here is derived from an EMBL/GenBank/DDBJ whole genome shotgun (WGS) entry which is preliminary data.</text>
</comment>
<evidence type="ECO:0000313" key="3">
    <source>
        <dbReference type="Proteomes" id="UP000185809"/>
    </source>
</evidence>
<feature type="signal peptide" evidence="1">
    <location>
        <begin position="1"/>
        <end position="20"/>
    </location>
</feature>
<dbReference type="EMBL" id="MFUP01000013">
    <property type="protein sequence ID" value="OGI87413.1"/>
    <property type="molecule type" value="Genomic_DNA"/>
</dbReference>
<proteinExistence type="predicted"/>
<protein>
    <submittedName>
        <fullName evidence="2">Uncharacterized protein</fullName>
    </submittedName>
</protein>
<feature type="chain" id="PRO_5009225769" evidence="1">
    <location>
        <begin position="21"/>
        <end position="276"/>
    </location>
</feature>
<name>A0A1F6WZT1_9BACT</name>
<evidence type="ECO:0000313" key="2">
    <source>
        <dbReference type="EMBL" id="OGI87413.1"/>
    </source>
</evidence>
<dbReference type="AlphaFoldDB" id="A0A1F6WZT1"/>
<keyword evidence="1" id="KW-0732">Signal</keyword>
<gene>
    <name evidence="2" type="ORF">A2995_01545</name>
</gene>
<accession>A0A1F6WZT1</accession>
<evidence type="ECO:0000256" key="1">
    <source>
        <dbReference type="SAM" id="SignalP"/>
    </source>
</evidence>
<dbReference type="Proteomes" id="UP000185809">
    <property type="component" value="Unassembled WGS sequence"/>
</dbReference>
<reference evidence="2 3" key="1">
    <citation type="journal article" date="2016" name="Nat. Commun.">
        <title>Thousands of microbial genomes shed light on interconnected biogeochemical processes in an aquifer system.</title>
        <authorList>
            <person name="Anantharaman K."/>
            <person name="Brown C.T."/>
            <person name="Hug L.A."/>
            <person name="Sharon I."/>
            <person name="Castelle C.J."/>
            <person name="Probst A.J."/>
            <person name="Thomas B.C."/>
            <person name="Singh A."/>
            <person name="Wilkins M.J."/>
            <person name="Karaoz U."/>
            <person name="Brodie E.L."/>
            <person name="Williams K.H."/>
            <person name="Hubbard S.S."/>
            <person name="Banfield J.F."/>
        </authorList>
    </citation>
    <scope>NUCLEOTIDE SEQUENCE [LARGE SCALE GENOMIC DNA]</scope>
</reference>
<organism evidence="2 3">
    <name type="scientific">Candidatus Nomurabacteria bacterium RIFCSPLOWO2_01_FULL_33_24</name>
    <dbReference type="NCBI Taxonomy" id="1801765"/>
    <lineage>
        <taxon>Bacteria</taxon>
        <taxon>Candidatus Nomuraibacteriota</taxon>
    </lineage>
</organism>